<organism evidence="2 3">
    <name type="scientific">Epilithonimonas mollis</name>
    <dbReference type="NCBI Taxonomy" id="216903"/>
    <lineage>
        <taxon>Bacteria</taxon>
        <taxon>Pseudomonadati</taxon>
        <taxon>Bacteroidota</taxon>
        <taxon>Flavobacteriia</taxon>
        <taxon>Flavobacteriales</taxon>
        <taxon>Weeksellaceae</taxon>
        <taxon>Chryseobacterium group</taxon>
        <taxon>Epilithonimonas</taxon>
    </lineage>
</organism>
<dbReference type="OrthoDB" id="1252548at2"/>
<accession>A0A1M6TEQ9</accession>
<proteinExistence type="predicted"/>
<evidence type="ECO:0008006" key="4">
    <source>
        <dbReference type="Google" id="ProtNLM"/>
    </source>
</evidence>
<gene>
    <name evidence="2" type="ORF">SAMN05444371_2830</name>
</gene>
<dbReference type="AlphaFoldDB" id="A0A1M6TEQ9"/>
<keyword evidence="3" id="KW-1185">Reference proteome</keyword>
<feature type="chain" id="PRO_5012048212" description="DUF1735 domain-containing protein" evidence="1">
    <location>
        <begin position="22"/>
        <end position="187"/>
    </location>
</feature>
<dbReference type="EMBL" id="FRAM01000003">
    <property type="protein sequence ID" value="SHK55453.1"/>
    <property type="molecule type" value="Genomic_DNA"/>
</dbReference>
<feature type="signal peptide" evidence="1">
    <location>
        <begin position="1"/>
        <end position="21"/>
    </location>
</feature>
<evidence type="ECO:0000313" key="2">
    <source>
        <dbReference type="EMBL" id="SHK55453.1"/>
    </source>
</evidence>
<dbReference type="STRING" id="216903.SAMN05444371_2830"/>
<sequence length="187" mass="20187">MKKLITNTILASSLLTGISVANSCSKVEDIINDITIPVPFDIPVNIDSDIPFVVSTDYVKSPNIPLNLDLDKEIKDRFQGNLTVKSAKLTSFSISQVSSVGGITLKAVSDAKLWIAAPGQVDQVIANVTNNTSETALSFTPDPNVEIMSYLKSTQASIYLEVKGPENKADQMKIKINSSFKIQVGLN</sequence>
<name>A0A1M6TEQ9_9FLAO</name>
<evidence type="ECO:0000256" key="1">
    <source>
        <dbReference type="SAM" id="SignalP"/>
    </source>
</evidence>
<dbReference type="RefSeq" id="WP_072999165.1">
    <property type="nucleotide sequence ID" value="NZ_FRAM01000003.1"/>
</dbReference>
<keyword evidence="1" id="KW-0732">Signal</keyword>
<protein>
    <recommendedName>
        <fullName evidence="4">DUF1735 domain-containing protein</fullName>
    </recommendedName>
</protein>
<dbReference type="Proteomes" id="UP000184498">
    <property type="component" value="Unassembled WGS sequence"/>
</dbReference>
<reference evidence="3" key="1">
    <citation type="submission" date="2016-11" db="EMBL/GenBank/DDBJ databases">
        <authorList>
            <person name="Varghese N."/>
            <person name="Submissions S."/>
        </authorList>
    </citation>
    <scope>NUCLEOTIDE SEQUENCE [LARGE SCALE GENOMIC DNA]</scope>
    <source>
        <strain evidence="3">DSM 18016</strain>
    </source>
</reference>
<evidence type="ECO:0000313" key="3">
    <source>
        <dbReference type="Proteomes" id="UP000184498"/>
    </source>
</evidence>